<protein>
    <submittedName>
        <fullName evidence="2">Uncharacterized protein</fullName>
    </submittedName>
</protein>
<proteinExistence type="predicted"/>
<feature type="region of interest" description="Disordered" evidence="1">
    <location>
        <begin position="1"/>
        <end position="35"/>
    </location>
</feature>
<comment type="caution">
    <text evidence="2">The sequence shown here is derived from an EMBL/GenBank/DDBJ whole genome shotgun (WGS) entry which is preliminary data.</text>
</comment>
<sequence length="93" mass="10000">MTADACNQRRHLQAVPHPELSHTFQTTPSQESGTVDIAEDTTNEGIMEGIDEVELQMSTSDLVPECVGAAKLFARLHMNGVLVSGIPADHTTV</sequence>
<organism evidence="2 3">
    <name type="scientific">Chlamydomonas eustigma</name>
    <dbReference type="NCBI Taxonomy" id="1157962"/>
    <lineage>
        <taxon>Eukaryota</taxon>
        <taxon>Viridiplantae</taxon>
        <taxon>Chlorophyta</taxon>
        <taxon>core chlorophytes</taxon>
        <taxon>Chlorophyceae</taxon>
        <taxon>CS clade</taxon>
        <taxon>Chlamydomonadales</taxon>
        <taxon>Chlamydomonadaceae</taxon>
        <taxon>Chlamydomonas</taxon>
    </lineage>
</organism>
<keyword evidence="3" id="KW-1185">Reference proteome</keyword>
<evidence type="ECO:0000313" key="2">
    <source>
        <dbReference type="EMBL" id="GAX82642.1"/>
    </source>
</evidence>
<feature type="compositionally biased region" description="Polar residues" evidence="1">
    <location>
        <begin position="22"/>
        <end position="33"/>
    </location>
</feature>
<dbReference type="AlphaFoldDB" id="A0A250XIA2"/>
<evidence type="ECO:0000313" key="3">
    <source>
        <dbReference type="Proteomes" id="UP000232323"/>
    </source>
</evidence>
<reference evidence="2 3" key="1">
    <citation type="submission" date="2017-08" db="EMBL/GenBank/DDBJ databases">
        <title>Acidophilic green algal genome provides insights into adaptation to an acidic environment.</title>
        <authorList>
            <person name="Hirooka S."/>
            <person name="Hirose Y."/>
            <person name="Kanesaki Y."/>
            <person name="Higuchi S."/>
            <person name="Fujiwara T."/>
            <person name="Onuma R."/>
            <person name="Era A."/>
            <person name="Ohbayashi R."/>
            <person name="Uzuka A."/>
            <person name="Nozaki H."/>
            <person name="Yoshikawa H."/>
            <person name="Miyagishima S.Y."/>
        </authorList>
    </citation>
    <scope>NUCLEOTIDE SEQUENCE [LARGE SCALE GENOMIC DNA]</scope>
    <source>
        <strain evidence="2 3">NIES-2499</strain>
    </source>
</reference>
<dbReference type="EMBL" id="BEGY01000083">
    <property type="protein sequence ID" value="GAX82642.1"/>
    <property type="molecule type" value="Genomic_DNA"/>
</dbReference>
<accession>A0A250XIA2</accession>
<gene>
    <name evidence="2" type="ORF">CEUSTIGMA_g10068.t1</name>
</gene>
<name>A0A250XIA2_9CHLO</name>
<dbReference type="Proteomes" id="UP000232323">
    <property type="component" value="Unassembled WGS sequence"/>
</dbReference>
<evidence type="ECO:0000256" key="1">
    <source>
        <dbReference type="SAM" id="MobiDB-lite"/>
    </source>
</evidence>